<evidence type="ECO:0000256" key="9">
    <source>
        <dbReference type="PIRSR" id="PIRSR634016-1"/>
    </source>
</evidence>
<dbReference type="InterPro" id="IPR045357">
    <property type="entry name" value="Aminopeptidase_N-like_N"/>
</dbReference>
<dbReference type="Gene3D" id="3.60.130.10">
    <property type="entry name" value="Clavaminate synthase-like"/>
    <property type="match status" value="1"/>
</dbReference>
<feature type="binding site" evidence="10">
    <location>
        <position position="709"/>
    </location>
    <ligand>
        <name>Zn(2+)</name>
        <dbReference type="ChEBI" id="CHEBI:29105"/>
        <note>catalytic</note>
    </ligand>
</feature>
<accession>A0A2V1ADX8</accession>
<dbReference type="InterPro" id="IPR034016">
    <property type="entry name" value="M1_APN-typ"/>
</dbReference>
<dbReference type="InterPro" id="IPR042097">
    <property type="entry name" value="Aminopeptidase_N-like_N_sf"/>
</dbReference>
<dbReference type="PANTHER" id="PTHR11533:SF171">
    <property type="entry name" value="AMINOPEPTIDASE"/>
    <property type="match status" value="1"/>
</dbReference>
<evidence type="ECO:0000256" key="4">
    <source>
        <dbReference type="ARBA" id="ARBA00022723"/>
    </source>
</evidence>
<proteinExistence type="inferred from homology"/>
<evidence type="ECO:0000256" key="5">
    <source>
        <dbReference type="ARBA" id="ARBA00022801"/>
    </source>
</evidence>
<dbReference type="InterPro" id="IPR050344">
    <property type="entry name" value="Peptidase_M1_aminopeptidases"/>
</dbReference>
<feature type="binding site" evidence="10">
    <location>
        <position position="686"/>
    </location>
    <ligand>
        <name>Zn(2+)</name>
        <dbReference type="ChEBI" id="CHEBI:29105"/>
        <note>catalytic</note>
    </ligand>
</feature>
<keyword evidence="8" id="KW-0482">Metalloprotease</keyword>
<dbReference type="RefSeq" id="XP_025337487.1">
    <property type="nucleotide sequence ID" value="XM_025483274.1"/>
</dbReference>
<organism evidence="17 18">
    <name type="scientific">Candidozyma duobushaemuli</name>
    <dbReference type="NCBI Taxonomy" id="1231522"/>
    <lineage>
        <taxon>Eukaryota</taxon>
        <taxon>Fungi</taxon>
        <taxon>Dikarya</taxon>
        <taxon>Ascomycota</taxon>
        <taxon>Saccharomycotina</taxon>
        <taxon>Pichiomycetes</taxon>
        <taxon>Metschnikowiaceae</taxon>
        <taxon>Candidozyma</taxon>
    </lineage>
</organism>
<keyword evidence="6 10" id="KW-0862">Zinc</keyword>
<protein>
    <recommendedName>
        <fullName evidence="19">Aminopeptidase</fullName>
    </recommendedName>
</protein>
<keyword evidence="3" id="KW-0645">Protease</keyword>
<dbReference type="Gene3D" id="2.60.40.1910">
    <property type="match status" value="1"/>
</dbReference>
<keyword evidence="5" id="KW-0378">Hydrolase</keyword>
<dbReference type="GO" id="GO:0016491">
    <property type="term" value="F:oxidoreductase activity"/>
    <property type="evidence" value="ECO:0007669"/>
    <property type="project" value="UniProtKB-KW"/>
</dbReference>
<evidence type="ECO:0000256" key="3">
    <source>
        <dbReference type="ARBA" id="ARBA00022670"/>
    </source>
</evidence>
<keyword evidence="18" id="KW-1185">Reference proteome</keyword>
<feature type="region of interest" description="Disordered" evidence="12">
    <location>
        <begin position="56"/>
        <end position="76"/>
    </location>
</feature>
<dbReference type="Gene3D" id="2.60.40.1730">
    <property type="entry name" value="tricorn interacting facor f3 domain"/>
    <property type="match status" value="1"/>
</dbReference>
<evidence type="ECO:0000313" key="18">
    <source>
        <dbReference type="Proteomes" id="UP000244406"/>
    </source>
</evidence>
<feature type="domain" description="Aminopeptidase N-like N-terminal" evidence="16">
    <location>
        <begin position="389"/>
        <end position="573"/>
    </location>
</feature>
<dbReference type="SUPFAM" id="SSF51197">
    <property type="entry name" value="Clavaminate synthase-like"/>
    <property type="match status" value="1"/>
</dbReference>
<dbReference type="VEuPathDB" id="FungiDB:CXQ87_004841"/>
<feature type="site" description="Transition state stabilizer" evidence="11">
    <location>
        <position position="772"/>
    </location>
</feature>
<evidence type="ECO:0000256" key="7">
    <source>
        <dbReference type="ARBA" id="ARBA00023002"/>
    </source>
</evidence>
<evidence type="ECO:0000259" key="14">
    <source>
        <dbReference type="Pfam" id="PF02668"/>
    </source>
</evidence>
<dbReference type="InterPro" id="IPR001930">
    <property type="entry name" value="Peptidase_M1"/>
</dbReference>
<evidence type="ECO:0000256" key="8">
    <source>
        <dbReference type="ARBA" id="ARBA00023049"/>
    </source>
</evidence>
<evidence type="ECO:0000259" key="16">
    <source>
        <dbReference type="Pfam" id="PF17900"/>
    </source>
</evidence>
<dbReference type="SUPFAM" id="SSF63737">
    <property type="entry name" value="Leukotriene A4 hydrolase N-terminal domain"/>
    <property type="match status" value="1"/>
</dbReference>
<dbReference type="GeneID" id="37004840"/>
<dbReference type="Gene3D" id="1.25.50.20">
    <property type="match status" value="1"/>
</dbReference>
<dbReference type="InterPro" id="IPR003819">
    <property type="entry name" value="TauD/TfdA-like"/>
</dbReference>
<dbReference type="GO" id="GO:0070006">
    <property type="term" value="F:metalloaminopeptidase activity"/>
    <property type="evidence" value="ECO:0007669"/>
    <property type="project" value="TreeGrafter"/>
</dbReference>
<dbReference type="Pfam" id="PF01433">
    <property type="entry name" value="Peptidase_M1"/>
    <property type="match status" value="1"/>
</dbReference>
<dbReference type="Proteomes" id="UP000244406">
    <property type="component" value="Unassembled WGS sequence"/>
</dbReference>
<evidence type="ECO:0000259" key="13">
    <source>
        <dbReference type="Pfam" id="PF01433"/>
    </source>
</evidence>
<comment type="caution">
    <text evidence="17">The sequence shown here is derived from an EMBL/GenBank/DDBJ whole genome shotgun (WGS) entry which is preliminary data.</text>
</comment>
<dbReference type="GO" id="GO:0042277">
    <property type="term" value="F:peptide binding"/>
    <property type="evidence" value="ECO:0007669"/>
    <property type="project" value="TreeGrafter"/>
</dbReference>
<feature type="binding site" evidence="10">
    <location>
        <position position="690"/>
    </location>
    <ligand>
        <name>Zn(2+)</name>
        <dbReference type="ChEBI" id="CHEBI:29105"/>
        <note>catalytic</note>
    </ligand>
</feature>
<dbReference type="PANTHER" id="PTHR11533">
    <property type="entry name" value="PROTEASE M1 ZINC METALLOPROTEASE"/>
    <property type="match status" value="1"/>
</dbReference>
<dbReference type="AlphaFoldDB" id="A0A2V1ADX8"/>
<dbReference type="InterPro" id="IPR024571">
    <property type="entry name" value="ERAP1-like_C_dom"/>
</dbReference>
<dbReference type="Pfam" id="PF11838">
    <property type="entry name" value="ERAP1_C"/>
    <property type="match status" value="1"/>
</dbReference>
<feature type="compositionally biased region" description="Basic and acidic residues" evidence="12">
    <location>
        <begin position="67"/>
        <end position="76"/>
    </location>
</feature>
<keyword evidence="4 10" id="KW-0479">Metal-binding</keyword>
<feature type="active site" description="Proton acceptor" evidence="9">
    <location>
        <position position="687"/>
    </location>
</feature>
<dbReference type="GO" id="GO:0016020">
    <property type="term" value="C:membrane"/>
    <property type="evidence" value="ECO:0007669"/>
    <property type="project" value="TreeGrafter"/>
</dbReference>
<dbReference type="SUPFAM" id="SSF55486">
    <property type="entry name" value="Metalloproteases ('zincins'), catalytic domain"/>
    <property type="match status" value="1"/>
</dbReference>
<gene>
    <name evidence="17" type="ORF">CXQ87_004841</name>
</gene>
<dbReference type="InterPro" id="IPR027268">
    <property type="entry name" value="Peptidase_M4/M1_CTD_sf"/>
</dbReference>
<evidence type="ECO:0000313" key="17">
    <source>
        <dbReference type="EMBL" id="PVH16547.1"/>
    </source>
</evidence>
<dbReference type="Pfam" id="PF17900">
    <property type="entry name" value="Peptidase_M1_N"/>
    <property type="match status" value="1"/>
</dbReference>
<comment type="similarity">
    <text evidence="1">Belongs to the peptidase M1 family.</text>
</comment>
<comment type="cofactor">
    <cofactor evidence="10">
        <name>Zn(2+)</name>
        <dbReference type="ChEBI" id="CHEBI:29105"/>
    </cofactor>
    <text evidence="10">Binds 1 zinc ion per subunit.</text>
</comment>
<dbReference type="GO" id="GO:0043171">
    <property type="term" value="P:peptide catabolic process"/>
    <property type="evidence" value="ECO:0007669"/>
    <property type="project" value="TreeGrafter"/>
</dbReference>
<dbReference type="Gene3D" id="1.10.390.10">
    <property type="entry name" value="Neutral Protease Domain 2"/>
    <property type="match status" value="1"/>
</dbReference>
<dbReference type="InterPro" id="IPR042098">
    <property type="entry name" value="TauD-like_sf"/>
</dbReference>
<feature type="domain" description="ERAP1-like C-terminal" evidence="15">
    <location>
        <begin position="905"/>
        <end position="1229"/>
    </location>
</feature>
<evidence type="ECO:0008006" key="19">
    <source>
        <dbReference type="Google" id="ProtNLM"/>
    </source>
</evidence>
<feature type="domain" description="TauD/TfdA-like" evidence="14">
    <location>
        <begin position="93"/>
        <end position="368"/>
    </location>
</feature>
<dbReference type="PRINTS" id="PR00756">
    <property type="entry name" value="ALADIPTASE"/>
</dbReference>
<dbReference type="FunFam" id="1.10.390.10:FF:000001">
    <property type="entry name" value="Aminopeptidase"/>
    <property type="match status" value="1"/>
</dbReference>
<reference evidence="17 18" key="1">
    <citation type="submission" date="2017-12" db="EMBL/GenBank/DDBJ databases">
        <title>Genome Sequence of the Amphotericin B-resistant Candida duobushaemulonii strain, B09383.</title>
        <authorList>
            <person name="Chow N.A."/>
            <person name="Gade L."/>
            <person name="Batra D."/>
            <person name="Rowe L.A."/>
            <person name="Loparev V.N."/>
            <person name="Litvintseva A.P."/>
        </authorList>
    </citation>
    <scope>NUCLEOTIDE SEQUENCE [LARGE SCALE GENOMIC DNA]</scope>
    <source>
        <strain evidence="17 18">B09383</strain>
    </source>
</reference>
<dbReference type="Pfam" id="PF02668">
    <property type="entry name" value="TauD"/>
    <property type="match status" value="1"/>
</dbReference>
<sequence length="1251" mass="141582">MAPGYKVFFSELDNPQHYAELKESIKAGKITDAKETVSERSKLLYPEYLVSATPADSKAYNNQKNPDGAKNDKGHLGDPEFKSLFNKAHKKFDLSPNLGTEIDGIQLSELDDQGKNDLALFLETRGLAIFRNQDFRDKGPEFAVNFGKYFGPLHIHPVAYSTEKHPELFVTFRKAGDGSRYNEQFRHTTSTIAWHSDVSFEEYPSSFSIFVALEAPESGGDTLFLDGREAYKRLSPPMQKFLEGLTVIHSNYGQNKFAALRNQVARIKADYFTEHPLVRTHPVTGEKSLFFSRIFVQKVKGLKQTESDAILNFLEDHVNNNPEIQVRAAHKGTDSRSVILWDNRILMHSHCNDFLQHETTARHHFRVTCIGEKPYLDNSESSSTPPHLKPRHYDVSVFDLDLESDSYNGEVVIDLDIVEETDELHLHYRDLEIGDIKASVGDRVIDATVSDRFPKKEYFVIKLAEKVVPESSTVQVSVGFKGVIQSNMAGMYKSSYKDNGQTKYMISTQFEATDARRTFPCMDEPALKATFVVNITSDNAYTVLGNTPVEKVQEKGDQKITSFQKTPVMSTYLLAWALGEFEFIEGFTEEKYYNDKPLPVRIYTTNGYSKDAEFALSLAPKIVDYFSKIFEHKYPLPKLDLLAVHAFSHNAMENWGLITYRSTALLYNPSTSDPEYKQKVAYVVAHEIAHQWFGNLVTMQWWDELWLNEGFATWVGYAAVDYLFPEWDIFSAFVSTSLQTALKLDGLRNSHPIKVPVVNASEIDQLFDQISYLKGASTILMLSAYLGTGTFLKGVAHYLNVNKYGNATSLALWKSLSETSGQPVGEMMESWITKIGFPVIQVTHENGDLVLKQTRFLNGGGVKPEDDETIWWVPLNADGDNVESLGRDSIDQKETTVKNFNLDGFFKLNQDSQTVVRVDYSQEILSNHILPYFKKFSSKDKVGVIADVASIAISGDEKTDTITFLNLVKSIVLDEDLIGESYVAWLELCSRLSALKTTFSGEDKDLSERITHFIRSVYSKLAIKLLSEEVDANDVLKTKLKAHILNSAATYQVPEVKQLAHSYFGSWKQSKTIDPALRYFTFSSVLSSPDVTEDDVKVVLDEVINPSALDSREVALSALGNISSKELAKKIIATLIDINVVPVMDAHFLAGNLSKNTAVRDILWDFIKDNYNTIYKLMSTNMVVLDRFIRFTLGNYQSEAMAEDVENFFKDKDVNGFERSLSQVLDYIRINAAWFKKDQDRVKQWLTEHDF</sequence>
<name>A0A2V1ADX8_9ASCO</name>
<keyword evidence="2" id="KW-0031">Aminopeptidase</keyword>
<evidence type="ECO:0000256" key="2">
    <source>
        <dbReference type="ARBA" id="ARBA00022438"/>
    </source>
</evidence>
<dbReference type="InterPro" id="IPR014782">
    <property type="entry name" value="Peptidase_M1_dom"/>
</dbReference>
<evidence type="ECO:0000256" key="10">
    <source>
        <dbReference type="PIRSR" id="PIRSR634016-3"/>
    </source>
</evidence>
<dbReference type="GO" id="GO:0005737">
    <property type="term" value="C:cytoplasm"/>
    <property type="evidence" value="ECO:0007669"/>
    <property type="project" value="TreeGrafter"/>
</dbReference>
<keyword evidence="7" id="KW-0560">Oxidoreductase</keyword>
<dbReference type="EMBL" id="PKFP01000005">
    <property type="protein sequence ID" value="PVH16547.1"/>
    <property type="molecule type" value="Genomic_DNA"/>
</dbReference>
<dbReference type="CDD" id="cd09601">
    <property type="entry name" value="M1_APN-Q_like"/>
    <property type="match status" value="1"/>
</dbReference>
<dbReference type="GO" id="GO:0006508">
    <property type="term" value="P:proteolysis"/>
    <property type="evidence" value="ECO:0007669"/>
    <property type="project" value="UniProtKB-KW"/>
</dbReference>
<evidence type="ECO:0000256" key="12">
    <source>
        <dbReference type="SAM" id="MobiDB-lite"/>
    </source>
</evidence>
<evidence type="ECO:0000256" key="6">
    <source>
        <dbReference type="ARBA" id="ARBA00022833"/>
    </source>
</evidence>
<evidence type="ECO:0000256" key="11">
    <source>
        <dbReference type="PIRSR" id="PIRSR634016-4"/>
    </source>
</evidence>
<feature type="domain" description="Peptidase M1 membrane alanine aminopeptidase" evidence="13">
    <location>
        <begin position="614"/>
        <end position="831"/>
    </location>
</feature>
<dbReference type="GO" id="GO:0008270">
    <property type="term" value="F:zinc ion binding"/>
    <property type="evidence" value="ECO:0007669"/>
    <property type="project" value="InterPro"/>
</dbReference>
<evidence type="ECO:0000256" key="1">
    <source>
        <dbReference type="ARBA" id="ARBA00010136"/>
    </source>
</evidence>
<evidence type="ECO:0000259" key="15">
    <source>
        <dbReference type="Pfam" id="PF11838"/>
    </source>
</evidence>